<evidence type="ECO:0000256" key="7">
    <source>
        <dbReference type="ARBA" id="ARBA00023136"/>
    </source>
</evidence>
<dbReference type="InterPro" id="IPR050297">
    <property type="entry name" value="LipidA_mod_glycosyltrf_83"/>
</dbReference>
<feature type="transmembrane region" description="Helical" evidence="8">
    <location>
        <begin position="112"/>
        <end position="135"/>
    </location>
</feature>
<comment type="subcellular location">
    <subcellularLocation>
        <location evidence="1">Cell membrane</location>
        <topology evidence="1">Multi-pass membrane protein</topology>
    </subcellularLocation>
</comment>
<keyword evidence="10" id="KW-1185">Reference proteome</keyword>
<keyword evidence="2" id="KW-1003">Cell membrane</keyword>
<evidence type="ECO:0000256" key="2">
    <source>
        <dbReference type="ARBA" id="ARBA00022475"/>
    </source>
</evidence>
<evidence type="ECO:0000256" key="4">
    <source>
        <dbReference type="ARBA" id="ARBA00022679"/>
    </source>
</evidence>
<feature type="transmembrane region" description="Helical" evidence="8">
    <location>
        <begin position="366"/>
        <end position="383"/>
    </location>
</feature>
<keyword evidence="5 8" id="KW-0812">Transmembrane</keyword>
<name>A0ABR9UWS6_9CHRO</name>
<protein>
    <recommendedName>
        <fullName evidence="11">Glycosyltransferase RgtA/B/C/D-like domain-containing protein</fullName>
    </recommendedName>
</protein>
<feature type="transmembrane region" description="Helical" evidence="8">
    <location>
        <begin position="142"/>
        <end position="160"/>
    </location>
</feature>
<dbReference type="PANTHER" id="PTHR33908:SF11">
    <property type="entry name" value="MEMBRANE PROTEIN"/>
    <property type="match status" value="1"/>
</dbReference>
<accession>A0ABR9UWS6</accession>
<dbReference type="RefSeq" id="WP_193933867.1">
    <property type="nucleotide sequence ID" value="NZ_CAWPMZ010000091.1"/>
</dbReference>
<feature type="transmembrane region" description="Helical" evidence="8">
    <location>
        <begin position="445"/>
        <end position="465"/>
    </location>
</feature>
<keyword evidence="3" id="KW-0328">Glycosyltransferase</keyword>
<evidence type="ECO:0000256" key="6">
    <source>
        <dbReference type="ARBA" id="ARBA00022989"/>
    </source>
</evidence>
<feature type="transmembrane region" description="Helical" evidence="8">
    <location>
        <begin position="166"/>
        <end position="185"/>
    </location>
</feature>
<comment type="caution">
    <text evidence="9">The sequence shown here is derived from an EMBL/GenBank/DDBJ whole genome shotgun (WGS) entry which is preliminary data.</text>
</comment>
<feature type="transmembrane region" description="Helical" evidence="8">
    <location>
        <begin position="299"/>
        <end position="319"/>
    </location>
</feature>
<feature type="transmembrane region" description="Helical" evidence="8">
    <location>
        <begin position="219"/>
        <end position="238"/>
    </location>
</feature>
<proteinExistence type="predicted"/>
<feature type="transmembrane region" description="Helical" evidence="8">
    <location>
        <begin position="259"/>
        <end position="279"/>
    </location>
</feature>
<dbReference type="PANTHER" id="PTHR33908">
    <property type="entry name" value="MANNOSYLTRANSFERASE YKCB-RELATED"/>
    <property type="match status" value="1"/>
</dbReference>
<reference evidence="9 10" key="1">
    <citation type="submission" date="2020-10" db="EMBL/GenBank/DDBJ databases">
        <authorList>
            <person name="Castelo-Branco R."/>
            <person name="Eusebio N."/>
            <person name="Adriana R."/>
            <person name="Vieira A."/>
            <person name="Brugerolle De Fraissinette N."/>
            <person name="Rezende De Castro R."/>
            <person name="Schneider M.P."/>
            <person name="Vasconcelos V."/>
            <person name="Leao P.N."/>
        </authorList>
    </citation>
    <scope>NUCLEOTIDE SEQUENCE [LARGE SCALE GENOMIC DNA]</scope>
    <source>
        <strain evidence="9 10">LEGE 06123</strain>
    </source>
</reference>
<feature type="transmembrane region" description="Helical" evidence="8">
    <location>
        <begin position="326"/>
        <end position="346"/>
    </location>
</feature>
<gene>
    <name evidence="9" type="ORF">IQ230_19225</name>
</gene>
<evidence type="ECO:0000313" key="9">
    <source>
        <dbReference type="EMBL" id="MBE9192440.1"/>
    </source>
</evidence>
<keyword evidence="7 8" id="KW-0472">Membrane</keyword>
<keyword evidence="4" id="KW-0808">Transferase</keyword>
<evidence type="ECO:0000256" key="5">
    <source>
        <dbReference type="ARBA" id="ARBA00022692"/>
    </source>
</evidence>
<evidence type="ECO:0008006" key="11">
    <source>
        <dbReference type="Google" id="ProtNLM"/>
    </source>
</evidence>
<feature type="transmembrane region" description="Helical" evidence="8">
    <location>
        <begin position="395"/>
        <end position="416"/>
    </location>
</feature>
<evidence type="ECO:0000256" key="3">
    <source>
        <dbReference type="ARBA" id="ARBA00022676"/>
    </source>
</evidence>
<evidence type="ECO:0000256" key="8">
    <source>
        <dbReference type="SAM" id="Phobius"/>
    </source>
</evidence>
<keyword evidence="6 8" id="KW-1133">Transmembrane helix</keyword>
<organism evidence="9 10">
    <name type="scientific">Gloeocapsopsis crepidinum LEGE 06123</name>
    <dbReference type="NCBI Taxonomy" id="588587"/>
    <lineage>
        <taxon>Bacteria</taxon>
        <taxon>Bacillati</taxon>
        <taxon>Cyanobacteriota</taxon>
        <taxon>Cyanophyceae</taxon>
        <taxon>Oscillatoriophycideae</taxon>
        <taxon>Chroococcales</taxon>
        <taxon>Chroococcaceae</taxon>
        <taxon>Gloeocapsopsis</taxon>
    </lineage>
</organism>
<dbReference type="EMBL" id="JADEWN010000055">
    <property type="protein sequence ID" value="MBE9192440.1"/>
    <property type="molecule type" value="Genomic_DNA"/>
</dbReference>
<feature type="transmembrane region" description="Helical" evidence="8">
    <location>
        <begin position="192"/>
        <end position="213"/>
    </location>
</feature>
<evidence type="ECO:0000256" key="1">
    <source>
        <dbReference type="ARBA" id="ARBA00004651"/>
    </source>
</evidence>
<dbReference type="Proteomes" id="UP000651156">
    <property type="component" value="Unassembled WGS sequence"/>
</dbReference>
<evidence type="ECO:0000313" key="10">
    <source>
        <dbReference type="Proteomes" id="UP000651156"/>
    </source>
</evidence>
<sequence length="590" mass="67378">MQPYPRLHVLTLLIWIAIGSVLRFANLAAKPPWNDEFATVVFSLGNSFRTVPTDKIISLETLLQPLQPNPDAGISDVIQHLMAESTHPPIYFVLTHLWMKLFPTVDGLASFWAARSLSALFGVAAIVAIFGLAYVAFRSLPVAQIVAAMMAVSPYGIYQAQEARHYTLAILLVIASLCCLVIAIRNIQNYKYLSIGLAFFWIFINALGIAIHYFFIFNILAVVLVLISFWLTDIYKWLQLKTENKYSRLPLRNQLVYWYRIYAVVISAFISSVVWLPIWRSVPENKVTQWIFDDNSLNLLKSLSQFIAWLITMFVLLPIEGVNVQLMLLSGSILIGFTVWLIPIIIKGIKLQNKNPKIQLEFQVLLRYLWVAIALLFTITFSFNADLTIAARYQFFYFPTVLLLMAAALATTWNTYEYLDFQESVERTHQRKLVYPLNLKGKTPVILLLLLGLLGSLTVISNFAYQKPDRPDLLAPIINEISQPSTLIATTYFTHEQIGEMMGLALELKHRYHLTHKSSENFPSFLLAHLDSNSQPINTLKETLAQLPKPLTLWVINFFPTAEPKIEGCHIDPKTRDKMNGYKYRIYYCL</sequence>